<evidence type="ECO:0000313" key="2">
    <source>
        <dbReference type="Proteomes" id="UP000887565"/>
    </source>
</evidence>
<reference evidence="3" key="1">
    <citation type="submission" date="2022-11" db="UniProtKB">
        <authorList>
            <consortium name="WormBaseParasite"/>
        </authorList>
    </citation>
    <scope>IDENTIFICATION</scope>
</reference>
<proteinExistence type="predicted"/>
<dbReference type="WBParaSite" id="nRc.2.0.1.t45045-RA">
    <property type="protein sequence ID" value="nRc.2.0.1.t45045-RA"/>
    <property type="gene ID" value="nRc.2.0.1.g45045"/>
</dbReference>
<evidence type="ECO:0000313" key="3">
    <source>
        <dbReference type="WBParaSite" id="nRc.2.0.1.t45045-RA"/>
    </source>
</evidence>
<accession>A0A915L5J0</accession>
<sequence>MMRTCLQTLLAITQQLPPAATTSSLTVEATAVEETLHPVNDDVSIIKASRLQSATAPLSPKVGILHQIHPSGGPVIDFPSEEPISSDSEEEEI</sequence>
<feature type="region of interest" description="Disordered" evidence="1">
    <location>
        <begin position="70"/>
        <end position="93"/>
    </location>
</feature>
<dbReference type="Proteomes" id="UP000887565">
    <property type="component" value="Unplaced"/>
</dbReference>
<evidence type="ECO:0000256" key="1">
    <source>
        <dbReference type="SAM" id="MobiDB-lite"/>
    </source>
</evidence>
<organism evidence="2 3">
    <name type="scientific">Romanomermis culicivorax</name>
    <name type="common">Nematode worm</name>
    <dbReference type="NCBI Taxonomy" id="13658"/>
    <lineage>
        <taxon>Eukaryota</taxon>
        <taxon>Metazoa</taxon>
        <taxon>Ecdysozoa</taxon>
        <taxon>Nematoda</taxon>
        <taxon>Enoplea</taxon>
        <taxon>Dorylaimia</taxon>
        <taxon>Mermithida</taxon>
        <taxon>Mermithoidea</taxon>
        <taxon>Mermithidae</taxon>
        <taxon>Romanomermis</taxon>
    </lineage>
</organism>
<name>A0A915L5J0_ROMCU</name>
<keyword evidence="2" id="KW-1185">Reference proteome</keyword>
<dbReference type="AlphaFoldDB" id="A0A915L5J0"/>
<protein>
    <submittedName>
        <fullName evidence="3">Uncharacterized protein</fullName>
    </submittedName>
</protein>